<evidence type="ECO:0000313" key="12">
    <source>
        <dbReference type="Proteomes" id="UP000008809"/>
    </source>
</evidence>
<dbReference type="GO" id="GO:0009425">
    <property type="term" value="C:bacterial-type flagellum basal body"/>
    <property type="evidence" value="ECO:0007669"/>
    <property type="project" value="UniProtKB-SubCell"/>
</dbReference>
<keyword evidence="8 10" id="KW-0975">Bacterial flagellum</keyword>
<evidence type="ECO:0000256" key="9">
    <source>
        <dbReference type="NCBIfam" id="TIGR01400"/>
    </source>
</evidence>
<evidence type="ECO:0000313" key="11">
    <source>
        <dbReference type="EMBL" id="ABD08467.1"/>
    </source>
</evidence>
<dbReference type="InterPro" id="IPR006303">
    <property type="entry name" value="FliR"/>
</dbReference>
<feature type="transmembrane region" description="Helical" evidence="10">
    <location>
        <begin position="35"/>
        <end position="57"/>
    </location>
</feature>
<dbReference type="PANTHER" id="PTHR30065:SF8">
    <property type="entry name" value="FLAGELLAR BIOSYNTHETIC PROTEIN FLIR"/>
    <property type="match status" value="1"/>
</dbReference>
<keyword evidence="6 10" id="KW-1133">Transmembrane helix</keyword>
<dbReference type="InterPro" id="IPR002010">
    <property type="entry name" value="T3SS_IM_R"/>
</dbReference>
<dbReference type="HOGENOM" id="CLU_063626_3_0_5"/>
<dbReference type="Proteomes" id="UP000008809">
    <property type="component" value="Chromosome"/>
</dbReference>
<name>Q2ITJ3_RHOP2</name>
<keyword evidence="11" id="KW-0282">Flagellum</keyword>
<keyword evidence="12" id="KW-1185">Reference proteome</keyword>
<evidence type="ECO:0000256" key="1">
    <source>
        <dbReference type="ARBA" id="ARBA00002578"/>
    </source>
</evidence>
<feature type="transmembrane region" description="Helical" evidence="10">
    <location>
        <begin position="69"/>
        <end position="85"/>
    </location>
</feature>
<comment type="similarity">
    <text evidence="2 10">Belongs to the FliR/MopE/SpaR family.</text>
</comment>
<keyword evidence="5 10" id="KW-0812">Transmembrane</keyword>
<sequence>MPPAGAWGAWRFAATPARPHPVLTQFLAMRIDISFLPALGAAFMLVFARVGAMVMLLPTLGESNIPTRIKLSIALGLTLIILPLHRNAYQVDMSSLTPLLVLMIQEIIIGIVLGATARVTLSALQVAGSVIAQQLGLGFVTAVDPTQGQQGLLIGNFLTILGVTMLFATDSHHLVIEALSDSYKIFAPGELLNSGDVAALATKAFAASFKIGMQLAAPFLVFGLVFNIGLGILARLMPQMQVYFVGVPLSIMIGFVIFAAVLTTMMGTFLAYFGGVMQELTPR</sequence>
<reference evidence="11 12" key="1">
    <citation type="submission" date="2006-01" db="EMBL/GenBank/DDBJ databases">
        <title>Complete sequence of Rhodopseudomonas palustris HaA2.</title>
        <authorList>
            <consortium name="US DOE Joint Genome Institute"/>
            <person name="Copeland A."/>
            <person name="Lucas S."/>
            <person name="Lapidus A."/>
            <person name="Barry K."/>
            <person name="Detter J.C."/>
            <person name="Glavina T."/>
            <person name="Hammon N."/>
            <person name="Israni S."/>
            <person name="Pitluck S."/>
            <person name="Chain P."/>
            <person name="Malfatti S."/>
            <person name="Shin M."/>
            <person name="Vergez L."/>
            <person name="Schmutz J."/>
            <person name="Larimer F."/>
            <person name="Land M."/>
            <person name="Hauser L."/>
            <person name="Pelletier D.A."/>
            <person name="Kyrpides N."/>
            <person name="Anderson I."/>
            <person name="Oda Y."/>
            <person name="Harwood C.S."/>
            <person name="Richardson P."/>
        </authorList>
    </citation>
    <scope>NUCLEOTIDE SEQUENCE [LARGE SCALE GENOMIC DNA]</scope>
    <source>
        <strain evidence="11 12">HaA2</strain>
    </source>
</reference>
<dbReference type="Pfam" id="PF01311">
    <property type="entry name" value="Bac_export_1"/>
    <property type="match status" value="1"/>
</dbReference>
<dbReference type="PANTHER" id="PTHR30065">
    <property type="entry name" value="FLAGELLAR BIOSYNTHETIC PROTEIN FLIR"/>
    <property type="match status" value="1"/>
</dbReference>
<dbReference type="EMBL" id="CP000250">
    <property type="protein sequence ID" value="ABD08467.1"/>
    <property type="molecule type" value="Genomic_DNA"/>
</dbReference>
<feature type="transmembrane region" description="Helical" evidence="10">
    <location>
        <begin position="249"/>
        <end position="273"/>
    </location>
</feature>
<evidence type="ECO:0000256" key="5">
    <source>
        <dbReference type="ARBA" id="ARBA00022692"/>
    </source>
</evidence>
<comment type="function">
    <text evidence="1 10">Role in flagellar biosynthesis.</text>
</comment>
<dbReference type="PRINTS" id="PR00953">
    <property type="entry name" value="TYPE3IMRPROT"/>
</dbReference>
<feature type="transmembrane region" description="Helical" evidence="10">
    <location>
        <begin position="215"/>
        <end position="237"/>
    </location>
</feature>
<evidence type="ECO:0000256" key="7">
    <source>
        <dbReference type="ARBA" id="ARBA00023136"/>
    </source>
</evidence>
<evidence type="ECO:0000256" key="2">
    <source>
        <dbReference type="ARBA" id="ARBA00009772"/>
    </source>
</evidence>
<dbReference type="GO" id="GO:0044780">
    <property type="term" value="P:bacterial-type flagellum assembly"/>
    <property type="evidence" value="ECO:0007669"/>
    <property type="project" value="UniProtKB-UniRule"/>
</dbReference>
<dbReference type="eggNOG" id="COG1684">
    <property type="taxonomic scope" value="Bacteria"/>
</dbReference>
<organism evidence="11 12">
    <name type="scientific">Rhodopseudomonas palustris (strain HaA2)</name>
    <dbReference type="NCBI Taxonomy" id="316058"/>
    <lineage>
        <taxon>Bacteria</taxon>
        <taxon>Pseudomonadati</taxon>
        <taxon>Pseudomonadota</taxon>
        <taxon>Alphaproteobacteria</taxon>
        <taxon>Hyphomicrobiales</taxon>
        <taxon>Nitrobacteraceae</taxon>
        <taxon>Rhodopseudomonas</taxon>
    </lineage>
</organism>
<comment type="subcellular location">
    <subcellularLocation>
        <location evidence="10">Cell membrane</location>
        <topology evidence="10">Multi-pass membrane protein</topology>
    </subcellularLocation>
    <subcellularLocation>
        <location evidence="10">Bacterial flagellum basal body</location>
    </subcellularLocation>
</comment>
<proteinExistence type="inferred from homology"/>
<dbReference type="GO" id="GO:0005886">
    <property type="term" value="C:plasma membrane"/>
    <property type="evidence" value="ECO:0007669"/>
    <property type="project" value="UniProtKB-SubCell"/>
</dbReference>
<keyword evidence="11" id="KW-0969">Cilium</keyword>
<keyword evidence="11" id="KW-0966">Cell projection</keyword>
<dbReference type="NCBIfam" id="TIGR01400">
    <property type="entry name" value="fliR"/>
    <property type="match status" value="1"/>
</dbReference>
<evidence type="ECO:0000256" key="10">
    <source>
        <dbReference type="RuleBase" id="RU362071"/>
    </source>
</evidence>
<feature type="transmembrane region" description="Helical" evidence="10">
    <location>
        <begin position="123"/>
        <end position="143"/>
    </location>
</feature>
<dbReference type="AlphaFoldDB" id="Q2ITJ3"/>
<feature type="transmembrane region" description="Helical" evidence="10">
    <location>
        <begin position="97"/>
        <end position="116"/>
    </location>
</feature>
<keyword evidence="7 10" id="KW-0472">Membrane</keyword>
<accession>Q2ITJ3</accession>
<dbReference type="STRING" id="316058.RPB_3773"/>
<feature type="transmembrane region" description="Helical" evidence="10">
    <location>
        <begin position="149"/>
        <end position="168"/>
    </location>
</feature>
<protein>
    <recommendedName>
        <fullName evidence="3 9">Flagellar biosynthetic protein FliR</fullName>
    </recommendedName>
</protein>
<dbReference type="KEGG" id="rpb:RPB_3773"/>
<dbReference type="GO" id="GO:0006605">
    <property type="term" value="P:protein targeting"/>
    <property type="evidence" value="ECO:0007669"/>
    <property type="project" value="UniProtKB-UniRule"/>
</dbReference>
<evidence type="ECO:0000256" key="8">
    <source>
        <dbReference type="ARBA" id="ARBA00023143"/>
    </source>
</evidence>
<evidence type="ECO:0000256" key="4">
    <source>
        <dbReference type="ARBA" id="ARBA00022475"/>
    </source>
</evidence>
<keyword evidence="4 10" id="KW-1003">Cell membrane</keyword>
<evidence type="ECO:0000256" key="3">
    <source>
        <dbReference type="ARBA" id="ARBA00021717"/>
    </source>
</evidence>
<evidence type="ECO:0000256" key="6">
    <source>
        <dbReference type="ARBA" id="ARBA00022989"/>
    </source>
</evidence>
<gene>
    <name evidence="11" type="ordered locus">RPB_3773</name>
</gene>